<accession>A0A501VZ09</accession>
<gene>
    <name evidence="2" type="ORF">FJM67_17425</name>
</gene>
<dbReference type="OrthoDB" id="5292689at2"/>
<reference evidence="2 3" key="1">
    <citation type="submission" date="2019-06" db="EMBL/GenBank/DDBJ databases">
        <title>A novel bacterium of genus Marinomonas, isolated from coastal sand.</title>
        <authorList>
            <person name="Huang H."/>
            <person name="Mo K."/>
            <person name="Hu Y."/>
        </authorList>
    </citation>
    <scope>NUCLEOTIDE SEQUENCE [LARGE SCALE GENOMIC DNA]</scope>
    <source>
        <strain evidence="2 3">HB171799</strain>
    </source>
</reference>
<dbReference type="Pfam" id="PF13700">
    <property type="entry name" value="DUF4158"/>
    <property type="match status" value="1"/>
</dbReference>
<organism evidence="2 3">
    <name type="scientific">Maribrevibacterium harenarium</name>
    <dbReference type="NCBI Taxonomy" id="2589817"/>
    <lineage>
        <taxon>Bacteria</taxon>
        <taxon>Pseudomonadati</taxon>
        <taxon>Pseudomonadota</taxon>
        <taxon>Gammaproteobacteria</taxon>
        <taxon>Oceanospirillales</taxon>
        <taxon>Oceanospirillaceae</taxon>
        <taxon>Maribrevibacterium</taxon>
    </lineage>
</organism>
<sequence length="185" mass="21523">MAIKNEITILTRAEQADLYSPPIFSIEEQRLYFSLNDAELAVFRSIRLRAHRCYFVAILGYFKSKPVILDIAYSQVSKDLMFISKELLGGKGLRPFTPSQKQKDRLYAKVLDLAGYHKWDESQHFNSLFDHLVQVGNAWLEPRYLFDTAIEFLTSHSIAIPRYTVLQRLISRAMQQVRKDLAHQL</sequence>
<evidence type="ECO:0000313" key="2">
    <source>
        <dbReference type="EMBL" id="TPE42659.1"/>
    </source>
</evidence>
<evidence type="ECO:0000313" key="3">
    <source>
        <dbReference type="Proteomes" id="UP000315901"/>
    </source>
</evidence>
<dbReference type="InterPro" id="IPR025296">
    <property type="entry name" value="DUF4158"/>
</dbReference>
<dbReference type="AlphaFoldDB" id="A0A501VZ09"/>
<dbReference type="EMBL" id="VFRR01000133">
    <property type="protein sequence ID" value="TPE42659.1"/>
    <property type="molecule type" value="Genomic_DNA"/>
</dbReference>
<keyword evidence="3" id="KW-1185">Reference proteome</keyword>
<proteinExistence type="predicted"/>
<protein>
    <submittedName>
        <fullName evidence="2">DUF4158 domain-containing protein</fullName>
    </submittedName>
</protein>
<feature type="domain" description="DUF4158" evidence="1">
    <location>
        <begin position="9"/>
        <end position="173"/>
    </location>
</feature>
<evidence type="ECO:0000259" key="1">
    <source>
        <dbReference type="Pfam" id="PF13700"/>
    </source>
</evidence>
<comment type="caution">
    <text evidence="2">The sequence shown here is derived from an EMBL/GenBank/DDBJ whole genome shotgun (WGS) entry which is preliminary data.</text>
</comment>
<dbReference type="Proteomes" id="UP000315901">
    <property type="component" value="Unassembled WGS sequence"/>
</dbReference>
<feature type="non-terminal residue" evidence="2">
    <location>
        <position position="185"/>
    </location>
</feature>
<name>A0A501VZ09_9GAMM</name>
<dbReference type="RefSeq" id="WP_140591959.1">
    <property type="nucleotide sequence ID" value="NZ_VFRR01000133.1"/>
</dbReference>